<dbReference type="EMBL" id="MKCT01000001">
    <property type="protein sequence ID" value="OHX21083.1"/>
    <property type="molecule type" value="Genomic_DNA"/>
</dbReference>
<keyword evidence="2" id="KW-0732">Signal</keyword>
<sequence length="96" mass="9545">MKSSILMFVIGLALSAGAALADTTTNTIVGGALGGAAGAAIGHSVGGRDGAIIGGALGGGAGAAIGNGYGKSDRREAASDRRAYRCKHRHRRRHCR</sequence>
<evidence type="ECO:0000259" key="3">
    <source>
        <dbReference type="Pfam" id="PF13488"/>
    </source>
</evidence>
<evidence type="ECO:0000313" key="4">
    <source>
        <dbReference type="EMBL" id="OHX21083.1"/>
    </source>
</evidence>
<evidence type="ECO:0000256" key="1">
    <source>
        <dbReference type="SAM" id="MobiDB-lite"/>
    </source>
</evidence>
<evidence type="ECO:0000256" key="2">
    <source>
        <dbReference type="SAM" id="SignalP"/>
    </source>
</evidence>
<reference evidence="4 5" key="1">
    <citation type="submission" date="2016-09" db="EMBL/GenBank/DDBJ databases">
        <title>Chromobacterium muskegensis sp. nov., an insecticidal bacterium isolated from Sphagnum bogs.</title>
        <authorList>
            <person name="Sparks M.E."/>
            <person name="Blackburn M.B."/>
            <person name="Gundersen-Rindal D.E."/>
            <person name="Mitchell A."/>
            <person name="Farrar R."/>
            <person name="Kuhar D."/>
        </authorList>
    </citation>
    <scope>NUCLEOTIDE SEQUENCE [LARGE SCALE GENOMIC DNA]</scope>
    <source>
        <strain evidence="4 5">14B-1</strain>
    </source>
</reference>
<dbReference type="InterPro" id="IPR039567">
    <property type="entry name" value="Gly-zipper"/>
</dbReference>
<dbReference type="Proteomes" id="UP000180280">
    <property type="component" value="Unassembled WGS sequence"/>
</dbReference>
<name>A0ABX3CG23_9NEIS</name>
<feature type="domain" description="Glycine zipper" evidence="3">
    <location>
        <begin position="29"/>
        <end position="70"/>
    </location>
</feature>
<keyword evidence="5" id="KW-1185">Reference proteome</keyword>
<feature type="region of interest" description="Disordered" evidence="1">
    <location>
        <begin position="71"/>
        <end position="96"/>
    </location>
</feature>
<dbReference type="RefSeq" id="WP_071111042.1">
    <property type="nucleotide sequence ID" value="NZ_MKCT01000001.1"/>
</dbReference>
<comment type="caution">
    <text evidence="4">The sequence shown here is derived from an EMBL/GenBank/DDBJ whole genome shotgun (WGS) entry which is preliminary data.</text>
</comment>
<feature type="chain" id="PRO_5046207675" description="Glycine zipper domain-containing protein" evidence="2">
    <location>
        <begin position="22"/>
        <end position="96"/>
    </location>
</feature>
<proteinExistence type="predicted"/>
<dbReference type="Pfam" id="PF13488">
    <property type="entry name" value="Gly-zipper_Omp"/>
    <property type="match status" value="1"/>
</dbReference>
<feature type="signal peptide" evidence="2">
    <location>
        <begin position="1"/>
        <end position="21"/>
    </location>
</feature>
<gene>
    <name evidence="4" type="ORF">BI344_00585</name>
</gene>
<organism evidence="4 5">
    <name type="scientific">Chromobacterium sphagni</name>
    <dbReference type="NCBI Taxonomy" id="1903179"/>
    <lineage>
        <taxon>Bacteria</taxon>
        <taxon>Pseudomonadati</taxon>
        <taxon>Pseudomonadota</taxon>
        <taxon>Betaproteobacteria</taxon>
        <taxon>Neisseriales</taxon>
        <taxon>Chromobacteriaceae</taxon>
        <taxon>Chromobacterium</taxon>
    </lineage>
</organism>
<accession>A0ABX3CG23</accession>
<protein>
    <recommendedName>
        <fullName evidence="3">Glycine zipper domain-containing protein</fullName>
    </recommendedName>
</protein>
<evidence type="ECO:0000313" key="5">
    <source>
        <dbReference type="Proteomes" id="UP000180280"/>
    </source>
</evidence>
<feature type="compositionally biased region" description="Basic and acidic residues" evidence="1">
    <location>
        <begin position="71"/>
        <end position="83"/>
    </location>
</feature>
<feature type="compositionally biased region" description="Basic residues" evidence="1">
    <location>
        <begin position="84"/>
        <end position="96"/>
    </location>
</feature>